<feature type="active site" evidence="3 4">
    <location>
        <position position="185"/>
    </location>
</feature>
<dbReference type="InterPro" id="IPR008248">
    <property type="entry name" value="CheB-like"/>
</dbReference>
<gene>
    <name evidence="3" type="primary">cheB</name>
    <name evidence="9" type="ORF">GCM10009547_09340</name>
</gene>
<dbReference type="InterPro" id="IPR001789">
    <property type="entry name" value="Sig_transdc_resp-reg_receiver"/>
</dbReference>
<feature type="compositionally biased region" description="Low complexity" evidence="6">
    <location>
        <begin position="148"/>
        <end position="161"/>
    </location>
</feature>
<comment type="catalytic activity">
    <reaction evidence="3">
        <text>L-glutaminyl-[protein] + H2O = L-glutamyl-[protein] + NH4(+)</text>
        <dbReference type="Rhea" id="RHEA:16441"/>
        <dbReference type="Rhea" id="RHEA-COMP:10207"/>
        <dbReference type="Rhea" id="RHEA-COMP:10208"/>
        <dbReference type="ChEBI" id="CHEBI:15377"/>
        <dbReference type="ChEBI" id="CHEBI:28938"/>
        <dbReference type="ChEBI" id="CHEBI:29973"/>
        <dbReference type="ChEBI" id="CHEBI:30011"/>
        <dbReference type="EC" id="3.5.1.44"/>
    </reaction>
</comment>
<evidence type="ECO:0000256" key="5">
    <source>
        <dbReference type="PROSITE-ProRule" id="PRU00169"/>
    </source>
</evidence>
<comment type="function">
    <text evidence="3">Involved in chemotaxis. Part of a chemotaxis signal transduction system that modulates chemotaxis in response to various stimuli. Catalyzes the demethylation of specific methylglutamate residues introduced into the chemoreceptors (methyl-accepting chemotaxis proteins or MCP) by CheR. Also mediates the irreversible deamidation of specific glutamine residues to glutamic acid.</text>
</comment>
<evidence type="ECO:0000256" key="2">
    <source>
        <dbReference type="ARBA" id="ARBA00048267"/>
    </source>
</evidence>
<keyword evidence="3 4" id="KW-0145">Chemotaxis</keyword>
<dbReference type="PROSITE" id="PS50110">
    <property type="entry name" value="RESPONSE_REGULATORY"/>
    <property type="match status" value="1"/>
</dbReference>
<evidence type="ECO:0000259" key="8">
    <source>
        <dbReference type="PROSITE" id="PS50122"/>
    </source>
</evidence>
<evidence type="ECO:0000256" key="3">
    <source>
        <dbReference type="HAMAP-Rule" id="MF_00099"/>
    </source>
</evidence>
<dbReference type="InterPro" id="IPR035909">
    <property type="entry name" value="CheB_C"/>
</dbReference>
<dbReference type="Gene3D" id="3.40.50.2300">
    <property type="match status" value="1"/>
</dbReference>
<dbReference type="Gene3D" id="3.40.50.180">
    <property type="entry name" value="Methylesterase CheB, C-terminal domain"/>
    <property type="match status" value="1"/>
</dbReference>
<evidence type="ECO:0000256" key="1">
    <source>
        <dbReference type="ARBA" id="ARBA00022801"/>
    </source>
</evidence>
<dbReference type="SMART" id="SM00448">
    <property type="entry name" value="REC"/>
    <property type="match status" value="1"/>
</dbReference>
<proteinExistence type="inferred from homology"/>
<comment type="subcellular location">
    <subcellularLocation>
        <location evidence="3">Cytoplasm</location>
    </subcellularLocation>
</comment>
<dbReference type="PIRSF" id="PIRSF000876">
    <property type="entry name" value="RR_chemtxs_CheB"/>
    <property type="match status" value="1"/>
</dbReference>
<comment type="PTM">
    <text evidence="3">Phosphorylated by CheA. Phosphorylation of the N-terminal regulatory domain activates the methylesterase activity.</text>
</comment>
<keyword evidence="3 5" id="KW-0597">Phosphoprotein</keyword>
<dbReference type="PANTHER" id="PTHR42872">
    <property type="entry name" value="PROTEIN-GLUTAMATE METHYLESTERASE/PROTEIN-GLUTAMINE GLUTAMINASE"/>
    <property type="match status" value="1"/>
</dbReference>
<dbReference type="NCBIfam" id="NF001965">
    <property type="entry name" value="PRK00742.1"/>
    <property type="match status" value="1"/>
</dbReference>
<comment type="similarity">
    <text evidence="3">Belongs to the CheB family.</text>
</comment>
<dbReference type="HAMAP" id="MF_00099">
    <property type="entry name" value="CheB_chemtxs"/>
    <property type="match status" value="1"/>
</dbReference>
<dbReference type="EMBL" id="BAAAHE010000007">
    <property type="protein sequence ID" value="GAA0609388.1"/>
    <property type="molecule type" value="Genomic_DNA"/>
</dbReference>
<dbReference type="EC" id="3.5.1.44" evidence="3"/>
<organism evidence="9 10">
    <name type="scientific">Sporichthya brevicatena</name>
    <dbReference type="NCBI Taxonomy" id="171442"/>
    <lineage>
        <taxon>Bacteria</taxon>
        <taxon>Bacillati</taxon>
        <taxon>Actinomycetota</taxon>
        <taxon>Actinomycetes</taxon>
        <taxon>Sporichthyales</taxon>
        <taxon>Sporichthyaceae</taxon>
        <taxon>Sporichthya</taxon>
    </lineage>
</organism>
<dbReference type="CDD" id="cd16432">
    <property type="entry name" value="CheB_Rec"/>
    <property type="match status" value="1"/>
</dbReference>
<dbReference type="InterPro" id="IPR000673">
    <property type="entry name" value="Sig_transdc_resp-reg_Me-estase"/>
</dbReference>
<accession>A0ABP3RKI4</accession>
<keyword evidence="1 3" id="KW-0378">Hydrolase</keyword>
<comment type="catalytic activity">
    <reaction evidence="2 3">
        <text>[protein]-L-glutamate 5-O-methyl ester + H2O = L-glutamyl-[protein] + methanol + H(+)</text>
        <dbReference type="Rhea" id="RHEA:23236"/>
        <dbReference type="Rhea" id="RHEA-COMP:10208"/>
        <dbReference type="Rhea" id="RHEA-COMP:10311"/>
        <dbReference type="ChEBI" id="CHEBI:15377"/>
        <dbReference type="ChEBI" id="CHEBI:15378"/>
        <dbReference type="ChEBI" id="CHEBI:17790"/>
        <dbReference type="ChEBI" id="CHEBI:29973"/>
        <dbReference type="ChEBI" id="CHEBI:82795"/>
        <dbReference type="EC" id="3.1.1.61"/>
    </reaction>
</comment>
<dbReference type="SUPFAM" id="SSF52172">
    <property type="entry name" value="CheY-like"/>
    <property type="match status" value="1"/>
</dbReference>
<dbReference type="Proteomes" id="UP001500957">
    <property type="component" value="Unassembled WGS sequence"/>
</dbReference>
<evidence type="ECO:0000313" key="9">
    <source>
        <dbReference type="EMBL" id="GAA0609388.1"/>
    </source>
</evidence>
<dbReference type="Pfam" id="PF00072">
    <property type="entry name" value="Response_reg"/>
    <property type="match status" value="1"/>
</dbReference>
<dbReference type="CDD" id="cd17541">
    <property type="entry name" value="REC_CheB-like"/>
    <property type="match status" value="1"/>
</dbReference>
<comment type="domain">
    <text evidence="3">Contains a C-terminal catalytic domain, and an N-terminal region which modulates catalytic activity.</text>
</comment>
<evidence type="ECO:0000259" key="7">
    <source>
        <dbReference type="PROSITE" id="PS50110"/>
    </source>
</evidence>
<feature type="region of interest" description="Disordered" evidence="6">
    <location>
        <begin position="144"/>
        <end position="174"/>
    </location>
</feature>
<keyword evidence="10" id="KW-1185">Reference proteome</keyword>
<feature type="domain" description="CheB-type methylesterase" evidence="8">
    <location>
        <begin position="180"/>
        <end position="366"/>
    </location>
</feature>
<feature type="domain" description="Response regulatory" evidence="7">
    <location>
        <begin position="5"/>
        <end position="123"/>
    </location>
</feature>
<evidence type="ECO:0000313" key="10">
    <source>
        <dbReference type="Proteomes" id="UP001500957"/>
    </source>
</evidence>
<feature type="active site" evidence="3 4">
    <location>
        <position position="308"/>
    </location>
</feature>
<dbReference type="Pfam" id="PF01339">
    <property type="entry name" value="CheB_methylest"/>
    <property type="match status" value="1"/>
</dbReference>
<dbReference type="PANTHER" id="PTHR42872:SF3">
    <property type="entry name" value="PROTEIN-GLUTAMATE METHYLESTERASE_PROTEIN-GLUTAMINE GLUTAMINASE 1"/>
    <property type="match status" value="1"/>
</dbReference>
<dbReference type="SUPFAM" id="SSF52738">
    <property type="entry name" value="Methylesterase CheB, C-terminal domain"/>
    <property type="match status" value="1"/>
</dbReference>
<evidence type="ECO:0000256" key="6">
    <source>
        <dbReference type="SAM" id="MobiDB-lite"/>
    </source>
</evidence>
<dbReference type="PROSITE" id="PS50122">
    <property type="entry name" value="CHEB"/>
    <property type="match status" value="1"/>
</dbReference>
<name>A0ABP3RKI4_9ACTN</name>
<feature type="active site" evidence="3 4">
    <location>
        <position position="212"/>
    </location>
</feature>
<dbReference type="InterPro" id="IPR011006">
    <property type="entry name" value="CheY-like_superfamily"/>
</dbReference>
<sequence>MPPIRVLVVDDTVVVRRLVADVIAGAEGIEVVGTAAHGQLALDQIPVCKPDVVTLDVEMPVMDGLATLAEIRKRWPKLPVIMFSTLTSRGASATLDALALGANDYVTKPTALRDREAALAAVRSSLVPLLKLWGRVGAADARRSAAGPTAAPAPDRTVPAAPVAPAPRQPELDGRPPLGVVIGVSTGGPVALSTVVPALPADLGVPVVIVQHMPPVFTKLLAERLDAASPLDVVEAADLMPLTPGRVYIAAGGFHLTMTTVRGMQVLRLDDGPMENSCKPAVDVTLRHAKALWGPRTLTVILTGMGSDGLAGARDLRAAGGRVIAQDAETSVVWGMPGAVTKAGVADSVLPLSRIAPTIVDTVRGARTAVPTAAGVLR</sequence>
<feature type="modified residue" description="4-aspartylphosphate" evidence="3 5">
    <location>
        <position position="56"/>
    </location>
</feature>
<dbReference type="EC" id="3.1.1.61" evidence="3"/>
<evidence type="ECO:0000256" key="4">
    <source>
        <dbReference type="PROSITE-ProRule" id="PRU00050"/>
    </source>
</evidence>
<reference evidence="10" key="1">
    <citation type="journal article" date="2019" name="Int. J. Syst. Evol. Microbiol.">
        <title>The Global Catalogue of Microorganisms (GCM) 10K type strain sequencing project: providing services to taxonomists for standard genome sequencing and annotation.</title>
        <authorList>
            <consortium name="The Broad Institute Genomics Platform"/>
            <consortium name="The Broad Institute Genome Sequencing Center for Infectious Disease"/>
            <person name="Wu L."/>
            <person name="Ma J."/>
        </authorList>
    </citation>
    <scope>NUCLEOTIDE SEQUENCE [LARGE SCALE GENOMIC DNA]</scope>
    <source>
        <strain evidence="10">JCM 10671</strain>
    </source>
</reference>
<dbReference type="RefSeq" id="WP_344602118.1">
    <property type="nucleotide sequence ID" value="NZ_BAAAHE010000007.1"/>
</dbReference>
<keyword evidence="3" id="KW-0963">Cytoplasm</keyword>
<comment type="caution">
    <text evidence="9">The sequence shown here is derived from an EMBL/GenBank/DDBJ whole genome shotgun (WGS) entry which is preliminary data.</text>
</comment>
<protein>
    <recommendedName>
        <fullName evidence="3">Protein-glutamate methylesterase/protein-glutamine glutaminase</fullName>
        <ecNumber evidence="3">3.1.1.61</ecNumber>
        <ecNumber evidence="3">3.5.1.44</ecNumber>
    </recommendedName>
</protein>